<proteinExistence type="predicted"/>
<dbReference type="AlphaFoldDB" id="A0A2N9MAH1"/>
<organism evidence="1 2">
    <name type="scientific">Candidatus Sulfuritelmatomonas gaucii</name>
    <dbReference type="NCBI Taxonomy" id="2043161"/>
    <lineage>
        <taxon>Bacteria</taxon>
        <taxon>Pseudomonadati</taxon>
        <taxon>Acidobacteriota</taxon>
        <taxon>Terriglobia</taxon>
        <taxon>Terriglobales</taxon>
        <taxon>Acidobacteriaceae</taxon>
        <taxon>Candidatus Sulfuritelmatomonas</taxon>
    </lineage>
</organism>
<dbReference type="Proteomes" id="UP000239735">
    <property type="component" value="Unassembled WGS sequence"/>
</dbReference>
<evidence type="ECO:0000313" key="1">
    <source>
        <dbReference type="EMBL" id="SPE32449.1"/>
    </source>
</evidence>
<dbReference type="EMBL" id="OKRB01000161">
    <property type="protein sequence ID" value="SPE32449.1"/>
    <property type="molecule type" value="Genomic_DNA"/>
</dbReference>
<name>A0A2N9MAH1_9BACT</name>
<evidence type="ECO:0000313" key="2">
    <source>
        <dbReference type="Proteomes" id="UP000239735"/>
    </source>
</evidence>
<accession>A0A2N9MAH1</accession>
<reference evidence="2" key="1">
    <citation type="submission" date="2018-02" db="EMBL/GenBank/DDBJ databases">
        <authorList>
            <person name="Hausmann B."/>
        </authorList>
    </citation>
    <scope>NUCLEOTIDE SEQUENCE [LARGE SCALE GENOMIC DNA]</scope>
    <source>
        <strain evidence="2">Peat soil MAG SbA5</strain>
    </source>
</reference>
<sequence>MPRELPRSRLAAAAHTRFATAKTSASALFKPGFASVRIGQYYHFEIRATSDSSEFQAESACLEAAMANDR</sequence>
<gene>
    <name evidence="1" type="ORF">SBA5_980019</name>
</gene>
<protein>
    <submittedName>
        <fullName evidence="1">Uncharacterized protein</fullName>
    </submittedName>
</protein>